<gene>
    <name evidence="1" type="ORF">RYS15_05980</name>
</gene>
<dbReference type="Proteomes" id="UP001269819">
    <property type="component" value="Unassembled WGS sequence"/>
</dbReference>
<dbReference type="EC" id="3.5.-.-" evidence="1"/>
<name>A0ABU3VVC4_9GAMM</name>
<dbReference type="GO" id="GO:0016787">
    <property type="term" value="F:hydrolase activity"/>
    <property type="evidence" value="ECO:0007669"/>
    <property type="project" value="UniProtKB-KW"/>
</dbReference>
<dbReference type="PANTHER" id="PTHR11803:SF39">
    <property type="entry name" value="2-IMINOBUTANOATE_2-IMINOPROPANOATE DEAMINASE"/>
    <property type="match status" value="1"/>
</dbReference>
<dbReference type="EMBL" id="JAWIIJ010000003">
    <property type="protein sequence ID" value="MDV2078223.1"/>
    <property type="molecule type" value="Genomic_DNA"/>
</dbReference>
<keyword evidence="2" id="KW-1185">Reference proteome</keyword>
<accession>A0ABU3VVC4</accession>
<evidence type="ECO:0000313" key="1">
    <source>
        <dbReference type="EMBL" id="MDV2078223.1"/>
    </source>
</evidence>
<organism evidence="1 2">
    <name type="scientific">Marinobacter xestospongiae</name>
    <dbReference type="NCBI Taxonomy" id="994319"/>
    <lineage>
        <taxon>Bacteria</taxon>
        <taxon>Pseudomonadati</taxon>
        <taxon>Pseudomonadota</taxon>
        <taxon>Gammaproteobacteria</taxon>
        <taxon>Pseudomonadales</taxon>
        <taxon>Marinobacteraceae</taxon>
        <taxon>Marinobacter</taxon>
    </lineage>
</organism>
<protein>
    <submittedName>
        <fullName evidence="1">RidA family protein</fullName>
        <ecNumber evidence="1">3.5.-.-</ecNumber>
    </submittedName>
</protein>
<dbReference type="SUPFAM" id="SSF55298">
    <property type="entry name" value="YjgF-like"/>
    <property type="match status" value="1"/>
</dbReference>
<reference evidence="1 2" key="1">
    <citation type="submission" date="2023-10" db="EMBL/GenBank/DDBJ databases">
        <title>Characteristics and mechanism of a salt-tolerant marine origin heterotrophic nitrifying- aerobic denitrifying bacteria Marinobacter xestospongiae HN1.</title>
        <authorList>
            <person name="Qi R."/>
        </authorList>
    </citation>
    <scope>NUCLEOTIDE SEQUENCE [LARGE SCALE GENOMIC DNA]</scope>
    <source>
        <strain evidence="1 2">HN1</strain>
    </source>
</reference>
<comment type="caution">
    <text evidence="1">The sequence shown here is derived from an EMBL/GenBank/DDBJ whole genome shotgun (WGS) entry which is preliminary data.</text>
</comment>
<dbReference type="Pfam" id="PF01042">
    <property type="entry name" value="Ribonuc_L-PSP"/>
    <property type="match status" value="1"/>
</dbReference>
<keyword evidence="1" id="KW-0378">Hydrolase</keyword>
<dbReference type="Gene3D" id="3.30.1330.40">
    <property type="entry name" value="RutC-like"/>
    <property type="match status" value="1"/>
</dbReference>
<dbReference type="PANTHER" id="PTHR11803">
    <property type="entry name" value="2-IMINOBUTANOATE/2-IMINOPROPANOATE DEAMINASE RIDA"/>
    <property type="match status" value="1"/>
</dbReference>
<proteinExistence type="predicted"/>
<dbReference type="CDD" id="cd00448">
    <property type="entry name" value="YjgF_YER057c_UK114_family"/>
    <property type="match status" value="1"/>
</dbReference>
<dbReference type="InterPro" id="IPR006175">
    <property type="entry name" value="YjgF/YER057c/UK114"/>
</dbReference>
<evidence type="ECO:0000313" key="2">
    <source>
        <dbReference type="Proteomes" id="UP001269819"/>
    </source>
</evidence>
<dbReference type="InterPro" id="IPR035959">
    <property type="entry name" value="RutC-like_sf"/>
</dbReference>
<sequence length="125" mass="13604">MTESIVRYPSELPFPFSRAIRVGGFLMLSGQVPMTTDGTVVKGSIQEQTEAVMSRIGDTLQHCGADFSQVVKATVWLSDMAHFAGFNEVYQRYFESALPVRSTVTAGLALGVDVEVEVQAWVGEA</sequence>
<dbReference type="RefSeq" id="WP_316973033.1">
    <property type="nucleotide sequence ID" value="NZ_JAWIIJ010000003.1"/>
</dbReference>